<feature type="compositionally biased region" description="Polar residues" evidence="1">
    <location>
        <begin position="70"/>
        <end position="80"/>
    </location>
</feature>
<feature type="compositionally biased region" description="Polar residues" evidence="1">
    <location>
        <begin position="36"/>
        <end position="48"/>
    </location>
</feature>
<proteinExistence type="predicted"/>
<name>A0ABW3NQP8_9FLAO</name>
<keyword evidence="3" id="KW-1185">Reference proteome</keyword>
<evidence type="ECO:0008006" key="4">
    <source>
        <dbReference type="Google" id="ProtNLM"/>
    </source>
</evidence>
<gene>
    <name evidence="2" type="ORF">ACFQ3Q_02800</name>
</gene>
<protein>
    <recommendedName>
        <fullName evidence="4">Secreted protein</fullName>
    </recommendedName>
</protein>
<accession>A0ABW3NQP8</accession>
<dbReference type="Proteomes" id="UP001597131">
    <property type="component" value="Unassembled WGS sequence"/>
</dbReference>
<feature type="compositionally biased region" description="Basic and acidic residues" evidence="1">
    <location>
        <begin position="24"/>
        <end position="35"/>
    </location>
</feature>
<feature type="region of interest" description="Disordered" evidence="1">
    <location>
        <begin position="24"/>
        <end position="114"/>
    </location>
</feature>
<dbReference type="RefSeq" id="WP_380742700.1">
    <property type="nucleotide sequence ID" value="NZ_JBHTLI010000001.1"/>
</dbReference>
<dbReference type="EMBL" id="JBHTLI010000001">
    <property type="protein sequence ID" value="MFD1094667.1"/>
    <property type="molecule type" value="Genomic_DNA"/>
</dbReference>
<sequence>MKKYILSLAITAICSTALVSCEDKKKEASPADAKVETNTNPKTTSNLNPEHGQPGHRCDIPVGAPLDQAKVQQTETSTGVSPLMREDYKPKTNPPHGEPGHDCSVPVGADLPQA</sequence>
<evidence type="ECO:0000313" key="2">
    <source>
        <dbReference type="EMBL" id="MFD1094667.1"/>
    </source>
</evidence>
<evidence type="ECO:0000256" key="1">
    <source>
        <dbReference type="SAM" id="MobiDB-lite"/>
    </source>
</evidence>
<dbReference type="PROSITE" id="PS51257">
    <property type="entry name" value="PROKAR_LIPOPROTEIN"/>
    <property type="match status" value="1"/>
</dbReference>
<organism evidence="2 3">
    <name type="scientific">Salegentibacter chungangensis</name>
    <dbReference type="NCBI Taxonomy" id="1335724"/>
    <lineage>
        <taxon>Bacteria</taxon>
        <taxon>Pseudomonadati</taxon>
        <taxon>Bacteroidota</taxon>
        <taxon>Flavobacteriia</taxon>
        <taxon>Flavobacteriales</taxon>
        <taxon>Flavobacteriaceae</taxon>
        <taxon>Salegentibacter</taxon>
    </lineage>
</organism>
<comment type="caution">
    <text evidence="2">The sequence shown here is derived from an EMBL/GenBank/DDBJ whole genome shotgun (WGS) entry which is preliminary data.</text>
</comment>
<reference evidence="3" key="1">
    <citation type="journal article" date="2019" name="Int. J. Syst. Evol. Microbiol.">
        <title>The Global Catalogue of Microorganisms (GCM) 10K type strain sequencing project: providing services to taxonomists for standard genome sequencing and annotation.</title>
        <authorList>
            <consortium name="The Broad Institute Genomics Platform"/>
            <consortium name="The Broad Institute Genome Sequencing Center for Infectious Disease"/>
            <person name="Wu L."/>
            <person name="Ma J."/>
        </authorList>
    </citation>
    <scope>NUCLEOTIDE SEQUENCE [LARGE SCALE GENOMIC DNA]</scope>
    <source>
        <strain evidence="3">CCUG 64793</strain>
    </source>
</reference>
<evidence type="ECO:0000313" key="3">
    <source>
        <dbReference type="Proteomes" id="UP001597131"/>
    </source>
</evidence>